<evidence type="ECO:0000256" key="2">
    <source>
        <dbReference type="ARBA" id="ARBA00004886"/>
    </source>
</evidence>
<dbReference type="PROSITE" id="PS00143">
    <property type="entry name" value="INSULINASE"/>
    <property type="match status" value="1"/>
</dbReference>
<evidence type="ECO:0000259" key="14">
    <source>
        <dbReference type="Pfam" id="PF22454"/>
    </source>
</evidence>
<evidence type="ECO:0000256" key="5">
    <source>
        <dbReference type="ARBA" id="ARBA00022670"/>
    </source>
</evidence>
<evidence type="ECO:0000256" key="1">
    <source>
        <dbReference type="ARBA" id="ARBA00001947"/>
    </source>
</evidence>
<comment type="caution">
    <text evidence="17">The sequence shown here is derived from an EMBL/GenBank/DDBJ whole genome shotgun (WGS) entry which is preliminary data.</text>
</comment>
<feature type="domain" description="Coenzyme PQQ synthesis protein F C-terminal lobe" evidence="15">
    <location>
        <begin position="476"/>
        <end position="613"/>
    </location>
</feature>
<dbReference type="Pfam" id="PF22456">
    <property type="entry name" value="PqqF-like_C_4"/>
    <property type="match status" value="1"/>
</dbReference>
<dbReference type="GO" id="GO:0008270">
    <property type="term" value="F:zinc ion binding"/>
    <property type="evidence" value="ECO:0007669"/>
    <property type="project" value="InterPro"/>
</dbReference>
<dbReference type="InterPro" id="IPR011844">
    <property type="entry name" value="PQQ_synth_PqqF"/>
</dbReference>
<accession>A0A8E2QE46</accession>
<dbReference type="InterPro" id="IPR050626">
    <property type="entry name" value="Peptidase_M16"/>
</dbReference>
<comment type="function">
    <text evidence="11">Required for coenzyme pyrroloquinoline quinone (PQQ) biosynthesis. It is thought that this protein is a protease that cleaves peptides bond in a small peptide (gene pqqA), providing the glutamate and tyrosine residues which are necessary for the synthesis of PQQ.</text>
</comment>
<dbReference type="GO" id="GO:0004222">
    <property type="term" value="F:metalloendopeptidase activity"/>
    <property type="evidence" value="ECO:0007669"/>
    <property type="project" value="InterPro"/>
</dbReference>
<dbReference type="Proteomes" id="UP000235881">
    <property type="component" value="Unassembled WGS sequence"/>
</dbReference>
<protein>
    <recommendedName>
        <fullName evidence="4">Coenzyme PQQ synthesis protein F</fullName>
    </recommendedName>
    <alternativeName>
        <fullName evidence="12">Pyrroloquinoline quinone biosynthesis protein F</fullName>
    </alternativeName>
</protein>
<dbReference type="GO" id="GO:0018189">
    <property type="term" value="P:pyrroloquinoline quinone biosynthetic process"/>
    <property type="evidence" value="ECO:0007669"/>
    <property type="project" value="UniProtKB-UniPathway"/>
</dbReference>
<dbReference type="Gene3D" id="3.30.830.10">
    <property type="entry name" value="Metalloenzyme, LuxS/M16 peptidase-like"/>
    <property type="match status" value="3"/>
</dbReference>
<organism evidence="17 18">
    <name type="scientific">Stutzerimonas degradans</name>
    <dbReference type="NCBI Taxonomy" id="2968968"/>
    <lineage>
        <taxon>Bacteria</taxon>
        <taxon>Pseudomonadati</taxon>
        <taxon>Pseudomonadota</taxon>
        <taxon>Gammaproteobacteria</taxon>
        <taxon>Pseudomonadales</taxon>
        <taxon>Pseudomonadaceae</taxon>
        <taxon>Stutzerimonas</taxon>
    </lineage>
</organism>
<keyword evidence="10" id="KW-0482">Metalloprotease</keyword>
<evidence type="ECO:0000256" key="11">
    <source>
        <dbReference type="ARBA" id="ARBA00024932"/>
    </source>
</evidence>
<proteinExistence type="inferred from homology"/>
<keyword evidence="6" id="KW-0479">Metal-binding</keyword>
<dbReference type="EMBL" id="POUK01000003">
    <property type="protein sequence ID" value="PNF76942.1"/>
    <property type="molecule type" value="Genomic_DNA"/>
</dbReference>
<dbReference type="RefSeq" id="WP_102828671.1">
    <property type="nucleotide sequence ID" value="NZ_CP065721.1"/>
</dbReference>
<dbReference type="UniPathway" id="UPA00539"/>
<reference evidence="17 18" key="1">
    <citation type="submission" date="2018-01" db="EMBL/GenBank/DDBJ databases">
        <title>Denitrification phenotypes of diverse strains of Pseudomonas stutzeri.</title>
        <authorList>
            <person name="Milligan D.A."/>
            <person name="Bergaust L."/>
            <person name="Bakken L.R."/>
            <person name="Frostegard A."/>
        </authorList>
    </citation>
    <scope>NUCLEOTIDE SEQUENCE [LARGE SCALE GENOMIC DNA]</scope>
    <source>
        <strain evidence="17 18">DSM 50238</strain>
    </source>
</reference>
<evidence type="ECO:0000256" key="6">
    <source>
        <dbReference type="ARBA" id="ARBA00022723"/>
    </source>
</evidence>
<keyword evidence="8" id="KW-0862">Zinc</keyword>
<keyword evidence="5" id="KW-0645">Protease</keyword>
<comment type="cofactor">
    <cofactor evidence="1">
        <name>Zn(2+)</name>
        <dbReference type="ChEBI" id="CHEBI:29105"/>
    </cofactor>
</comment>
<dbReference type="AlphaFoldDB" id="A0A8E2QE46"/>
<evidence type="ECO:0000313" key="17">
    <source>
        <dbReference type="EMBL" id="PNF76942.1"/>
    </source>
</evidence>
<keyword evidence="9" id="KW-0884">PQQ biosynthesis</keyword>
<evidence type="ECO:0000313" key="18">
    <source>
        <dbReference type="Proteomes" id="UP000235881"/>
    </source>
</evidence>
<dbReference type="InterPro" id="IPR001431">
    <property type="entry name" value="Pept_M16_Zn_BS"/>
</dbReference>
<dbReference type="GO" id="GO:0006508">
    <property type="term" value="P:proteolysis"/>
    <property type="evidence" value="ECO:0007669"/>
    <property type="project" value="UniProtKB-KW"/>
</dbReference>
<evidence type="ECO:0000259" key="15">
    <source>
        <dbReference type="Pfam" id="PF22455"/>
    </source>
</evidence>
<name>A0A8E2QE46_9GAMM</name>
<evidence type="ECO:0000259" key="16">
    <source>
        <dbReference type="Pfam" id="PF22456"/>
    </source>
</evidence>
<sequence>MAHLRFEPTAAPQCFSTAEGLRVRLLQLPAGSQAAALVRVHAGAHDAPAAYPGLAHFLEHLLFLGSAGYPVEDSLMAFVQGCGGQLNASTRERHTDFFFQLSAETFSDGLQRLFDMLARPLLDPAAQLREREVLQAEFLARAQDSETLCDAAHGMALDTAHPFAAFHAGNRASLPVESAAFQQALRAYHQQFYHAGALELLVAAPLEPAALLRLLKAPHCRIEARAQPSRSLPPLHAVARSARLQLANGRPRLEAAFCLDGMPLGSAAALDALASSLQAEAPGSLFALLRDRAWIDRLRLRVPYWHADQGVVVIEFGLTAEGLAARAGIIDALHRWLCFLGQDAVLTHHWGEYRRVRERSLQVMPPLARLRHWVEPEALLAHEQPDTVYQALREVVVRLQSAPAVLTADPRPAPAIEAAGFALRMAAEELPPIAPPSWHWALPAGNPWLCARPLPSPAQNEPALRCVSPQNANGQSALYLHWRFDGESPGGLWHVLDRALRPAIQAAQQAGVELRFEDFGNGWCLSLFGYAAALPVIADDLLKLLSEPPASAYVDGGRQFAEAARLHGEELLIRQLIGRLPRLLGSADAAMSVPLDRSALSAAWARAHWQALAVGLAPELNDALHAVLGNTPGRALREPAEVPQPWYAGRRFWWCLGEPAAETAVLLFCPLPTRDARQEATWRALARAMESGFFRRLRSELQLGYAVFCGFRQFGEHAGIVFAVQSPSATAAQIFAHIEEFLARLSESLDSDTAQVPGDSALDDPRQRAERIWQACLAGQAIDHPAQVAAAMRELRPEALRAALATLRNAQGGWYCLANAAAPDARWQAR</sequence>
<evidence type="ECO:0000256" key="4">
    <source>
        <dbReference type="ARBA" id="ARBA00015088"/>
    </source>
</evidence>
<keyword evidence="18" id="KW-1185">Reference proteome</keyword>
<dbReference type="InterPro" id="IPR054740">
    <property type="entry name" value="PqqF_N_2"/>
</dbReference>
<dbReference type="Pfam" id="PF00675">
    <property type="entry name" value="Peptidase_M16"/>
    <property type="match status" value="1"/>
</dbReference>
<keyword evidence="7" id="KW-0378">Hydrolase</keyword>
<feature type="domain" description="Peptidase M16 N-terminal" evidence="13">
    <location>
        <begin position="26"/>
        <end position="142"/>
    </location>
</feature>
<gene>
    <name evidence="17" type="primary">pqqF</name>
    <name evidence="17" type="ORF">CXK95_10075</name>
</gene>
<dbReference type="InterPro" id="IPR054733">
    <property type="entry name" value="PqqF_C_3"/>
</dbReference>
<feature type="domain" description="Coenzyme PQQ synthesis protein F N-terminal lobe" evidence="14">
    <location>
        <begin position="251"/>
        <end position="372"/>
    </location>
</feature>
<evidence type="ECO:0000256" key="8">
    <source>
        <dbReference type="ARBA" id="ARBA00022833"/>
    </source>
</evidence>
<evidence type="ECO:0000256" key="9">
    <source>
        <dbReference type="ARBA" id="ARBA00022905"/>
    </source>
</evidence>
<comment type="similarity">
    <text evidence="3">Belongs to the peptidase M16 family.</text>
</comment>
<dbReference type="Pfam" id="PF22454">
    <property type="entry name" value="PQQ_syn_pqqF_N_2"/>
    <property type="match status" value="1"/>
</dbReference>
<evidence type="ECO:0000256" key="12">
    <source>
        <dbReference type="ARBA" id="ARBA00030977"/>
    </source>
</evidence>
<dbReference type="InterPro" id="IPR011765">
    <property type="entry name" value="Pept_M16_N"/>
</dbReference>
<dbReference type="Pfam" id="PF22455">
    <property type="entry name" value="PqqF_C_3"/>
    <property type="match status" value="1"/>
</dbReference>
<dbReference type="InterPro" id="IPR054734">
    <property type="entry name" value="PqqF-like_C_4"/>
</dbReference>
<dbReference type="PANTHER" id="PTHR43690">
    <property type="entry name" value="NARDILYSIN"/>
    <property type="match status" value="1"/>
</dbReference>
<dbReference type="SUPFAM" id="SSF63411">
    <property type="entry name" value="LuxS/MPP-like metallohydrolase"/>
    <property type="match status" value="3"/>
</dbReference>
<comment type="pathway">
    <text evidence="2">Cofactor biosynthesis; pyrroloquinoline quinone biosynthesis.</text>
</comment>
<evidence type="ECO:0000259" key="13">
    <source>
        <dbReference type="Pfam" id="PF00675"/>
    </source>
</evidence>
<dbReference type="InterPro" id="IPR011249">
    <property type="entry name" value="Metalloenz_LuxS/M16"/>
</dbReference>
<dbReference type="NCBIfam" id="TIGR02110">
    <property type="entry name" value="PQQ_syn_pqqF"/>
    <property type="match status" value="1"/>
</dbReference>
<evidence type="ECO:0000256" key="10">
    <source>
        <dbReference type="ARBA" id="ARBA00023049"/>
    </source>
</evidence>
<evidence type="ECO:0000256" key="3">
    <source>
        <dbReference type="ARBA" id="ARBA00007261"/>
    </source>
</evidence>
<feature type="domain" description="Coenzyme PQQ synthesis protein F-like C-terminal lobe" evidence="16">
    <location>
        <begin position="685"/>
        <end position="753"/>
    </location>
</feature>
<dbReference type="PANTHER" id="PTHR43690:SF18">
    <property type="entry name" value="INSULIN-DEGRADING ENZYME-RELATED"/>
    <property type="match status" value="1"/>
</dbReference>
<evidence type="ECO:0000256" key="7">
    <source>
        <dbReference type="ARBA" id="ARBA00022801"/>
    </source>
</evidence>